<evidence type="ECO:0000256" key="13">
    <source>
        <dbReference type="ARBA" id="ARBA00023136"/>
    </source>
</evidence>
<dbReference type="PANTHER" id="PTHR45528">
    <property type="entry name" value="SENSOR HISTIDINE KINASE CPXA"/>
    <property type="match status" value="1"/>
</dbReference>
<dbReference type="Pfam" id="PF00672">
    <property type="entry name" value="HAMP"/>
    <property type="match status" value="1"/>
</dbReference>
<feature type="transmembrane region" description="Helical" evidence="15">
    <location>
        <begin position="12"/>
        <end position="35"/>
    </location>
</feature>
<evidence type="ECO:0000256" key="7">
    <source>
        <dbReference type="ARBA" id="ARBA00022692"/>
    </source>
</evidence>
<evidence type="ECO:0000256" key="1">
    <source>
        <dbReference type="ARBA" id="ARBA00000085"/>
    </source>
</evidence>
<feature type="domain" description="Histidine kinase" evidence="16">
    <location>
        <begin position="250"/>
        <end position="460"/>
    </location>
</feature>
<dbReference type="Gene3D" id="1.10.287.130">
    <property type="match status" value="1"/>
</dbReference>
<organism evidence="18 19">
    <name type="scientific">Priestia taiwanensis</name>
    <dbReference type="NCBI Taxonomy" id="1347902"/>
    <lineage>
        <taxon>Bacteria</taxon>
        <taxon>Bacillati</taxon>
        <taxon>Bacillota</taxon>
        <taxon>Bacilli</taxon>
        <taxon>Bacillales</taxon>
        <taxon>Bacillaceae</taxon>
        <taxon>Priestia</taxon>
    </lineage>
</organism>
<dbReference type="InterPro" id="IPR005467">
    <property type="entry name" value="His_kinase_dom"/>
</dbReference>
<dbReference type="Gene3D" id="6.10.340.10">
    <property type="match status" value="1"/>
</dbReference>
<evidence type="ECO:0000256" key="12">
    <source>
        <dbReference type="ARBA" id="ARBA00023012"/>
    </source>
</evidence>
<keyword evidence="9 18" id="KW-0418">Kinase</keyword>
<protein>
    <recommendedName>
        <fullName evidence="3">histidine kinase</fullName>
        <ecNumber evidence="3">2.7.13.3</ecNumber>
    </recommendedName>
</protein>
<proteinExistence type="predicted"/>
<dbReference type="InterPro" id="IPR003661">
    <property type="entry name" value="HisK_dim/P_dom"/>
</dbReference>
<dbReference type="RefSeq" id="WP_188387922.1">
    <property type="nucleotide sequence ID" value="NZ_BMFK01000001.1"/>
</dbReference>
<evidence type="ECO:0000256" key="6">
    <source>
        <dbReference type="ARBA" id="ARBA00022679"/>
    </source>
</evidence>
<evidence type="ECO:0000313" key="19">
    <source>
        <dbReference type="Proteomes" id="UP000605259"/>
    </source>
</evidence>
<feature type="transmembrane region" description="Helical" evidence="15">
    <location>
        <begin position="163"/>
        <end position="182"/>
    </location>
</feature>
<keyword evidence="19" id="KW-1185">Reference proteome</keyword>
<reference evidence="18" key="1">
    <citation type="journal article" date="2014" name="Int. J. Syst. Evol. Microbiol.">
        <title>Complete genome sequence of Corynebacterium casei LMG S-19264T (=DSM 44701T), isolated from a smear-ripened cheese.</title>
        <authorList>
            <consortium name="US DOE Joint Genome Institute (JGI-PGF)"/>
            <person name="Walter F."/>
            <person name="Albersmeier A."/>
            <person name="Kalinowski J."/>
            <person name="Ruckert C."/>
        </authorList>
    </citation>
    <scope>NUCLEOTIDE SEQUENCE</scope>
    <source>
        <strain evidence="18">CGMCC 1.12698</strain>
    </source>
</reference>
<sequence>MNKLSRKLTIYVVTVVCVVMLLSLFVTTFLVPQYVLYEQERELETITEELREMSVQEIIEQIPQIEEKYNVTIVYEDSDMDLDTLNDHLRRALAKKRITLNKFWLTEQKLEQVERDGVESELYDQGKLKSNFLVTFMKKDDTLFVFGKSIAHVTDTIRTVNKLNIYIALGGFVLAIFLSAIFSKRIVSPIGELRNVAKDISELKFSKVSIQTKDEIEELAASINEMSEKLQKAHQELEQRNANLRRFLADISHELKTPLALVKAYIAGIHDGLDDGTYLRIIQKQTDDMALLVEELLQFSKLQTEKHEMKKCNIDTLLRQVIKKYDIAVEKQQLVVHTERKPDNGNYDVIGDPHRLMTVLDNLVSNAVKYSTNNYINVTLEDRVDACFFSITNGVSWTDGVDIDRIWEPFYVLETSRNKEMSGTGLGLSIVAEILKKHGASYGHRMHEGELELYFILPRK</sequence>
<evidence type="ECO:0000256" key="9">
    <source>
        <dbReference type="ARBA" id="ARBA00022777"/>
    </source>
</evidence>
<comment type="caution">
    <text evidence="18">The sequence shown here is derived from an EMBL/GenBank/DDBJ whole genome shotgun (WGS) entry which is preliminary data.</text>
</comment>
<dbReference type="AlphaFoldDB" id="A0A917AQS6"/>
<dbReference type="PROSITE" id="PS50885">
    <property type="entry name" value="HAMP"/>
    <property type="match status" value="1"/>
</dbReference>
<evidence type="ECO:0000256" key="4">
    <source>
        <dbReference type="ARBA" id="ARBA00022475"/>
    </source>
</evidence>
<keyword evidence="8" id="KW-0547">Nucleotide-binding</keyword>
<gene>
    <name evidence="18" type="ORF">GCM10007140_16860</name>
</gene>
<keyword evidence="6" id="KW-0808">Transferase</keyword>
<feature type="coiled-coil region" evidence="14">
    <location>
        <begin position="209"/>
        <end position="254"/>
    </location>
</feature>
<comment type="catalytic activity">
    <reaction evidence="1">
        <text>ATP + protein L-histidine = ADP + protein N-phospho-L-histidine.</text>
        <dbReference type="EC" id="2.7.13.3"/>
    </reaction>
</comment>
<dbReference type="SUPFAM" id="SSF47384">
    <property type="entry name" value="Homodimeric domain of signal transducing histidine kinase"/>
    <property type="match status" value="1"/>
</dbReference>
<dbReference type="CDD" id="cd00082">
    <property type="entry name" value="HisKA"/>
    <property type="match status" value="1"/>
</dbReference>
<dbReference type="PANTHER" id="PTHR45528:SF1">
    <property type="entry name" value="SENSOR HISTIDINE KINASE CPXA"/>
    <property type="match status" value="1"/>
</dbReference>
<evidence type="ECO:0000256" key="8">
    <source>
        <dbReference type="ARBA" id="ARBA00022741"/>
    </source>
</evidence>
<dbReference type="PROSITE" id="PS50109">
    <property type="entry name" value="HIS_KIN"/>
    <property type="match status" value="1"/>
</dbReference>
<dbReference type="InterPro" id="IPR036890">
    <property type="entry name" value="HATPase_C_sf"/>
</dbReference>
<evidence type="ECO:0000256" key="11">
    <source>
        <dbReference type="ARBA" id="ARBA00022989"/>
    </source>
</evidence>
<dbReference type="SMART" id="SM00387">
    <property type="entry name" value="HATPase_c"/>
    <property type="match status" value="1"/>
</dbReference>
<evidence type="ECO:0000313" key="18">
    <source>
        <dbReference type="EMBL" id="GGE67361.1"/>
    </source>
</evidence>
<feature type="domain" description="HAMP" evidence="17">
    <location>
        <begin position="184"/>
        <end position="235"/>
    </location>
</feature>
<dbReference type="Pfam" id="PF00512">
    <property type="entry name" value="HisKA"/>
    <property type="match status" value="1"/>
</dbReference>
<dbReference type="InterPro" id="IPR003660">
    <property type="entry name" value="HAMP_dom"/>
</dbReference>
<evidence type="ECO:0000256" key="2">
    <source>
        <dbReference type="ARBA" id="ARBA00004651"/>
    </source>
</evidence>
<keyword evidence="11 15" id="KW-1133">Transmembrane helix</keyword>
<dbReference type="CDD" id="cd06225">
    <property type="entry name" value="HAMP"/>
    <property type="match status" value="1"/>
</dbReference>
<dbReference type="EC" id="2.7.13.3" evidence="3"/>
<evidence type="ECO:0000256" key="5">
    <source>
        <dbReference type="ARBA" id="ARBA00022553"/>
    </source>
</evidence>
<dbReference type="InterPro" id="IPR036097">
    <property type="entry name" value="HisK_dim/P_sf"/>
</dbReference>
<dbReference type="Gene3D" id="3.30.565.10">
    <property type="entry name" value="Histidine kinase-like ATPase, C-terminal domain"/>
    <property type="match status" value="1"/>
</dbReference>
<keyword evidence="4" id="KW-1003">Cell membrane</keyword>
<keyword evidence="10" id="KW-0067">ATP-binding</keyword>
<dbReference type="SUPFAM" id="SSF158472">
    <property type="entry name" value="HAMP domain-like"/>
    <property type="match status" value="1"/>
</dbReference>
<keyword evidence="13 15" id="KW-0472">Membrane</keyword>
<evidence type="ECO:0000256" key="3">
    <source>
        <dbReference type="ARBA" id="ARBA00012438"/>
    </source>
</evidence>
<dbReference type="EMBL" id="BMFK01000001">
    <property type="protein sequence ID" value="GGE67361.1"/>
    <property type="molecule type" value="Genomic_DNA"/>
</dbReference>
<name>A0A917AQS6_9BACI</name>
<evidence type="ECO:0000256" key="15">
    <source>
        <dbReference type="SAM" id="Phobius"/>
    </source>
</evidence>
<dbReference type="InterPro" id="IPR003594">
    <property type="entry name" value="HATPase_dom"/>
</dbReference>
<dbReference type="SMART" id="SM00388">
    <property type="entry name" value="HisKA"/>
    <property type="match status" value="1"/>
</dbReference>
<dbReference type="SMART" id="SM00304">
    <property type="entry name" value="HAMP"/>
    <property type="match status" value="1"/>
</dbReference>
<keyword evidence="14" id="KW-0175">Coiled coil</keyword>
<dbReference type="Proteomes" id="UP000605259">
    <property type="component" value="Unassembled WGS sequence"/>
</dbReference>
<dbReference type="GO" id="GO:0000155">
    <property type="term" value="F:phosphorelay sensor kinase activity"/>
    <property type="evidence" value="ECO:0007669"/>
    <property type="project" value="InterPro"/>
</dbReference>
<comment type="subcellular location">
    <subcellularLocation>
        <location evidence="2">Cell membrane</location>
        <topology evidence="2">Multi-pass membrane protein</topology>
    </subcellularLocation>
</comment>
<keyword evidence="7 15" id="KW-0812">Transmembrane</keyword>
<evidence type="ECO:0000259" key="17">
    <source>
        <dbReference type="PROSITE" id="PS50885"/>
    </source>
</evidence>
<dbReference type="GO" id="GO:0005524">
    <property type="term" value="F:ATP binding"/>
    <property type="evidence" value="ECO:0007669"/>
    <property type="project" value="UniProtKB-KW"/>
</dbReference>
<dbReference type="GO" id="GO:0005886">
    <property type="term" value="C:plasma membrane"/>
    <property type="evidence" value="ECO:0007669"/>
    <property type="project" value="UniProtKB-SubCell"/>
</dbReference>
<evidence type="ECO:0000256" key="14">
    <source>
        <dbReference type="SAM" id="Coils"/>
    </source>
</evidence>
<dbReference type="PRINTS" id="PR00344">
    <property type="entry name" value="BCTRLSENSOR"/>
</dbReference>
<dbReference type="SUPFAM" id="SSF55874">
    <property type="entry name" value="ATPase domain of HSP90 chaperone/DNA topoisomerase II/histidine kinase"/>
    <property type="match status" value="1"/>
</dbReference>
<evidence type="ECO:0000256" key="10">
    <source>
        <dbReference type="ARBA" id="ARBA00022840"/>
    </source>
</evidence>
<keyword evidence="12" id="KW-0902">Two-component regulatory system</keyword>
<keyword evidence="5" id="KW-0597">Phosphoprotein</keyword>
<accession>A0A917AQS6</accession>
<dbReference type="InterPro" id="IPR004358">
    <property type="entry name" value="Sig_transdc_His_kin-like_C"/>
</dbReference>
<dbReference type="Pfam" id="PF02518">
    <property type="entry name" value="HATPase_c"/>
    <property type="match status" value="1"/>
</dbReference>
<evidence type="ECO:0000259" key="16">
    <source>
        <dbReference type="PROSITE" id="PS50109"/>
    </source>
</evidence>
<dbReference type="InterPro" id="IPR050398">
    <property type="entry name" value="HssS/ArlS-like"/>
</dbReference>
<reference evidence="18" key="2">
    <citation type="submission" date="2020-09" db="EMBL/GenBank/DDBJ databases">
        <authorList>
            <person name="Sun Q."/>
            <person name="Zhou Y."/>
        </authorList>
    </citation>
    <scope>NUCLEOTIDE SEQUENCE</scope>
    <source>
        <strain evidence="18">CGMCC 1.12698</strain>
    </source>
</reference>